<accession>A0A8J3XIJ2</accession>
<sequence>MSVSRTSALLAVAVATPVVALASLLAAFPASAVAVPGALPGTVPGMVPGAVPGAIPGAAKGCPAFVAVASPYATVNGKARAGAVTLYGSARNGLKPVKTLHQGAGGIGGAPEVNDSFGSAVARGDFNGDGCADLAVGVSEEFFGSRVPDADGHGVVHILFGSPGGLTKVRSVDVTHLGRKHGTDRFGAALASGDLDGDGDDELIVGAPGMKGGGGVGVFGMNHRSPYGTGTLITQATGWVHQSRGQTDLFGEALAAGDFNGDGKDEIAVGAPGDGGTKTPGAGAVTIIDLRKRHAGAYTQNSRNVLGSAERWDAFGSDLATGDFNADGRDDLAVGVPGEDVSSTLTRGMDYGDGAVNVLYGSARGLTATRSEMWTQTILAGVPRYFDRFGSSLATGDLNGDKDDELIVGAPGEGAVQVIAGTRSGGLTRNHNLLLTGDRTGAFGSSVLTEGGKLLIASPGSGRLTVVSTKVKKGSYPGAVPGTARVVRTGGPDDLYGYALS</sequence>
<dbReference type="PRINTS" id="PR01185">
    <property type="entry name" value="INTEGRINA"/>
</dbReference>
<dbReference type="InterPro" id="IPR006311">
    <property type="entry name" value="TAT_signal"/>
</dbReference>
<dbReference type="PROSITE" id="PS51318">
    <property type="entry name" value="TAT"/>
    <property type="match status" value="1"/>
</dbReference>
<dbReference type="Pfam" id="PF01839">
    <property type="entry name" value="FG-GAP"/>
    <property type="match status" value="5"/>
</dbReference>
<dbReference type="Gene3D" id="2.130.10.130">
    <property type="entry name" value="Integrin alpha, N-terminal"/>
    <property type="match status" value="3"/>
</dbReference>
<keyword evidence="1 5" id="KW-0732">Signal</keyword>
<keyword evidence="7" id="KW-1185">Reference proteome</keyword>
<dbReference type="InterPro" id="IPR013517">
    <property type="entry name" value="FG-GAP"/>
</dbReference>
<feature type="chain" id="PRO_5039569907" description="Integrin-like protein" evidence="5">
    <location>
        <begin position="33"/>
        <end position="501"/>
    </location>
</feature>
<dbReference type="SUPFAM" id="SSF69318">
    <property type="entry name" value="Integrin alpha N-terminal domain"/>
    <property type="match status" value="1"/>
</dbReference>
<organism evidence="6 7">
    <name type="scientific">Planotetraspora phitsanulokensis</name>
    <dbReference type="NCBI Taxonomy" id="575192"/>
    <lineage>
        <taxon>Bacteria</taxon>
        <taxon>Bacillati</taxon>
        <taxon>Actinomycetota</taxon>
        <taxon>Actinomycetes</taxon>
        <taxon>Streptosporangiales</taxon>
        <taxon>Streptosporangiaceae</taxon>
        <taxon>Planotetraspora</taxon>
    </lineage>
</organism>
<gene>
    <name evidence="6" type="ORF">Pph01_72030</name>
</gene>
<protein>
    <recommendedName>
        <fullName evidence="8">Integrin-like protein</fullName>
    </recommendedName>
</protein>
<comment type="caution">
    <text evidence="6">The sequence shown here is derived from an EMBL/GenBank/DDBJ whole genome shotgun (WGS) entry which is preliminary data.</text>
</comment>
<keyword evidence="4" id="KW-0325">Glycoprotein</keyword>
<keyword evidence="3" id="KW-0378">Hydrolase</keyword>
<dbReference type="PANTHER" id="PTHR23221">
    <property type="entry name" value="GLYCOSYLPHOSPHATIDYLINOSITOL PHOSPHOLIPASE D"/>
    <property type="match status" value="1"/>
</dbReference>
<proteinExistence type="predicted"/>
<feature type="signal peptide" evidence="5">
    <location>
        <begin position="1"/>
        <end position="32"/>
    </location>
</feature>
<dbReference type="Proteomes" id="UP000622547">
    <property type="component" value="Unassembled WGS sequence"/>
</dbReference>
<evidence type="ECO:0000256" key="4">
    <source>
        <dbReference type="ARBA" id="ARBA00023180"/>
    </source>
</evidence>
<evidence type="ECO:0000256" key="5">
    <source>
        <dbReference type="SAM" id="SignalP"/>
    </source>
</evidence>
<evidence type="ECO:0000256" key="3">
    <source>
        <dbReference type="ARBA" id="ARBA00022801"/>
    </source>
</evidence>
<dbReference type="InterPro" id="IPR013519">
    <property type="entry name" value="Int_alpha_beta-p"/>
</dbReference>
<dbReference type="RefSeq" id="WP_204077625.1">
    <property type="nucleotide sequence ID" value="NZ_BAABHI010000018.1"/>
</dbReference>
<keyword evidence="2" id="KW-0677">Repeat</keyword>
<dbReference type="PANTHER" id="PTHR23221:SF7">
    <property type="entry name" value="PHOSPHATIDYLINOSITOL-GLYCAN-SPECIFIC PHOSPHOLIPASE D"/>
    <property type="match status" value="1"/>
</dbReference>
<dbReference type="InterPro" id="IPR028994">
    <property type="entry name" value="Integrin_alpha_N"/>
</dbReference>
<evidence type="ECO:0000313" key="7">
    <source>
        <dbReference type="Proteomes" id="UP000622547"/>
    </source>
</evidence>
<evidence type="ECO:0000313" key="6">
    <source>
        <dbReference type="EMBL" id="GII42200.1"/>
    </source>
</evidence>
<dbReference type="PROSITE" id="PS51470">
    <property type="entry name" value="FG_GAP"/>
    <property type="match status" value="3"/>
</dbReference>
<name>A0A8J3XIJ2_9ACTN</name>
<dbReference type="SMART" id="SM00191">
    <property type="entry name" value="Int_alpha"/>
    <property type="match status" value="5"/>
</dbReference>
<dbReference type="GO" id="GO:0008305">
    <property type="term" value="C:integrin complex"/>
    <property type="evidence" value="ECO:0007669"/>
    <property type="project" value="InterPro"/>
</dbReference>
<evidence type="ECO:0000256" key="2">
    <source>
        <dbReference type="ARBA" id="ARBA00022737"/>
    </source>
</evidence>
<evidence type="ECO:0000256" key="1">
    <source>
        <dbReference type="ARBA" id="ARBA00022729"/>
    </source>
</evidence>
<dbReference type="AlphaFoldDB" id="A0A8J3XIJ2"/>
<dbReference type="EMBL" id="BOOP01000040">
    <property type="protein sequence ID" value="GII42200.1"/>
    <property type="molecule type" value="Genomic_DNA"/>
</dbReference>
<evidence type="ECO:0008006" key="8">
    <source>
        <dbReference type="Google" id="ProtNLM"/>
    </source>
</evidence>
<dbReference type="GO" id="GO:0016787">
    <property type="term" value="F:hydrolase activity"/>
    <property type="evidence" value="ECO:0007669"/>
    <property type="project" value="UniProtKB-KW"/>
</dbReference>
<dbReference type="GO" id="GO:0007155">
    <property type="term" value="P:cell adhesion"/>
    <property type="evidence" value="ECO:0007669"/>
    <property type="project" value="InterPro"/>
</dbReference>
<dbReference type="InterPro" id="IPR000413">
    <property type="entry name" value="Integrin_alpha"/>
</dbReference>
<reference evidence="6 7" key="1">
    <citation type="submission" date="2021-01" db="EMBL/GenBank/DDBJ databases">
        <title>Whole genome shotgun sequence of Planotetraspora phitsanulokensis NBRC 104273.</title>
        <authorList>
            <person name="Komaki H."/>
            <person name="Tamura T."/>
        </authorList>
    </citation>
    <scope>NUCLEOTIDE SEQUENCE [LARGE SCALE GENOMIC DNA]</scope>
    <source>
        <strain evidence="6 7">NBRC 104273</strain>
    </source>
</reference>